<protein>
    <submittedName>
        <fullName evidence="2">Type IV pilus assembly protein PilW</fullName>
    </submittedName>
</protein>
<dbReference type="OrthoDB" id="5794182at2"/>
<accession>A0A1H7RI49</accession>
<keyword evidence="1" id="KW-0472">Membrane</keyword>
<feature type="transmembrane region" description="Helical" evidence="1">
    <location>
        <begin position="12"/>
        <end position="34"/>
    </location>
</feature>
<dbReference type="NCBIfam" id="TIGR02532">
    <property type="entry name" value="IV_pilin_GFxxxE"/>
    <property type="match status" value="1"/>
</dbReference>
<gene>
    <name evidence="2" type="ORF">SAMN05444515_12327</name>
</gene>
<evidence type="ECO:0000313" key="3">
    <source>
        <dbReference type="Proteomes" id="UP000199256"/>
    </source>
</evidence>
<sequence length="186" mass="19854">MNHPRQQKGLSLVELMVALVIGLILTAGVINVFLGNQAAYRETQRFSELQDNIGFAINFMMRDMRGADVIAKTTTPEGISVIRDRVAAVCDVSGPGSEVIYHVDGDALRCGPSGGTGLILVQGVKPDSTLQFTQIPDPLPSGTDPIGAEITLIFTSQASEGGPQRHHALTFHVALRGPILRNLPNS</sequence>
<evidence type="ECO:0000313" key="2">
    <source>
        <dbReference type="EMBL" id="SEL60000.1"/>
    </source>
</evidence>
<dbReference type="InterPro" id="IPR045584">
    <property type="entry name" value="Pilin-like"/>
</dbReference>
<dbReference type="Proteomes" id="UP000199256">
    <property type="component" value="Unassembled WGS sequence"/>
</dbReference>
<name>A0A1H7RI49_9GAMM</name>
<dbReference type="SUPFAM" id="SSF54523">
    <property type="entry name" value="Pili subunits"/>
    <property type="match status" value="1"/>
</dbReference>
<keyword evidence="1" id="KW-0812">Transmembrane</keyword>
<dbReference type="PROSITE" id="PS00409">
    <property type="entry name" value="PROKAR_NTER_METHYL"/>
    <property type="match status" value="1"/>
</dbReference>
<dbReference type="EMBL" id="FOAA01000023">
    <property type="protein sequence ID" value="SEL60000.1"/>
    <property type="molecule type" value="Genomic_DNA"/>
</dbReference>
<dbReference type="AlphaFoldDB" id="A0A1H7RI49"/>
<dbReference type="Pfam" id="PF07963">
    <property type="entry name" value="N_methyl"/>
    <property type="match status" value="1"/>
</dbReference>
<keyword evidence="3" id="KW-1185">Reference proteome</keyword>
<reference evidence="3" key="1">
    <citation type="submission" date="2016-10" db="EMBL/GenBank/DDBJ databases">
        <authorList>
            <person name="Varghese N."/>
            <person name="Submissions S."/>
        </authorList>
    </citation>
    <scope>NUCLEOTIDE SEQUENCE [LARGE SCALE GENOMIC DNA]</scope>
    <source>
        <strain evidence="3">DSM 241</strain>
    </source>
</reference>
<dbReference type="RefSeq" id="WP_090255636.1">
    <property type="nucleotide sequence ID" value="NZ_FOAA01000023.1"/>
</dbReference>
<organism evidence="2 3">
    <name type="scientific">Ectothiorhodospira marina</name>
    <dbReference type="NCBI Taxonomy" id="1396821"/>
    <lineage>
        <taxon>Bacteria</taxon>
        <taxon>Pseudomonadati</taxon>
        <taxon>Pseudomonadota</taxon>
        <taxon>Gammaproteobacteria</taxon>
        <taxon>Chromatiales</taxon>
        <taxon>Ectothiorhodospiraceae</taxon>
        <taxon>Ectothiorhodospira</taxon>
    </lineage>
</organism>
<evidence type="ECO:0000256" key="1">
    <source>
        <dbReference type="SAM" id="Phobius"/>
    </source>
</evidence>
<dbReference type="STRING" id="1396821.SAMN05444515_12327"/>
<keyword evidence="1" id="KW-1133">Transmembrane helix</keyword>
<dbReference type="InterPro" id="IPR012902">
    <property type="entry name" value="N_methyl_site"/>
</dbReference>
<proteinExistence type="predicted"/>